<evidence type="ECO:0000256" key="1">
    <source>
        <dbReference type="SAM" id="MobiDB-lite"/>
    </source>
</evidence>
<dbReference type="InterPro" id="IPR055481">
    <property type="entry name" value="DUF7053"/>
</dbReference>
<sequence>MLRKKETYTVTTPIPTHVPRELALDILHSHGEIITLNPLVLSHNAIKAPRDASADEYYSTWYEITERVQYIPGVGKFGSGKISFKGCFHDEPWGIRTHTLAPMGIDLRTAYRVVGNQPGEPPDPNNHGNISVPQQGLYLHQDVVIECNVTLISFVRGQMKASTKVLVDRFIKKAELLGAGVLQGTVEDGRLRTFNPADRTSTVDMVEPGPTSPALRRLSYQIPRSPSQVSRSGSISSQQFGQDHASGRSFAAELPADTYHAYRPPPGSDKHDAMEMSATSYGLHNRFPVELPAMQEETPEERSGPRKYTYHNV</sequence>
<name>A0ABR4HPW8_9EURO</name>
<proteinExistence type="predicted"/>
<dbReference type="EMBL" id="JBFXLS010000091">
    <property type="protein sequence ID" value="KAL2817519.1"/>
    <property type="molecule type" value="Genomic_DNA"/>
</dbReference>
<dbReference type="PANTHER" id="PTHR38117">
    <property type="entry name" value="NACHT AND WD40 DOMAIN PROTEIN"/>
    <property type="match status" value="1"/>
</dbReference>
<gene>
    <name evidence="3" type="ORF">BDW59DRAFT_132508</name>
</gene>
<evidence type="ECO:0000313" key="4">
    <source>
        <dbReference type="Proteomes" id="UP001610335"/>
    </source>
</evidence>
<reference evidence="3 4" key="1">
    <citation type="submission" date="2024-07" db="EMBL/GenBank/DDBJ databases">
        <title>Section-level genome sequencing and comparative genomics of Aspergillus sections Usti and Cavernicolus.</title>
        <authorList>
            <consortium name="Lawrence Berkeley National Laboratory"/>
            <person name="Nybo J.L."/>
            <person name="Vesth T.C."/>
            <person name="Theobald S."/>
            <person name="Frisvad J.C."/>
            <person name="Larsen T.O."/>
            <person name="Kjaerboelling I."/>
            <person name="Rothschild-Mancinelli K."/>
            <person name="Lyhne E.K."/>
            <person name="Kogle M.E."/>
            <person name="Barry K."/>
            <person name="Clum A."/>
            <person name="Na H."/>
            <person name="Ledsgaard L."/>
            <person name="Lin J."/>
            <person name="Lipzen A."/>
            <person name="Kuo A."/>
            <person name="Riley R."/>
            <person name="Mondo S."/>
            <person name="LaButti K."/>
            <person name="Haridas S."/>
            <person name="Pangalinan J."/>
            <person name="Salamov A.A."/>
            <person name="Simmons B.A."/>
            <person name="Magnuson J.K."/>
            <person name="Chen J."/>
            <person name="Drula E."/>
            <person name="Henrissat B."/>
            <person name="Wiebenga A."/>
            <person name="Lubbers R.J."/>
            <person name="Gomes A.C."/>
            <person name="Makela M.R."/>
            <person name="Stajich J."/>
            <person name="Grigoriev I.V."/>
            <person name="Mortensen U.H."/>
            <person name="De vries R.P."/>
            <person name="Baker S.E."/>
            <person name="Andersen M.R."/>
        </authorList>
    </citation>
    <scope>NUCLEOTIDE SEQUENCE [LARGE SCALE GENOMIC DNA]</scope>
    <source>
        <strain evidence="3 4">CBS 600.67</strain>
    </source>
</reference>
<feature type="region of interest" description="Disordered" evidence="1">
    <location>
        <begin position="223"/>
        <end position="246"/>
    </location>
</feature>
<protein>
    <recommendedName>
        <fullName evidence="2">DUF7053 domain-containing protein</fullName>
    </recommendedName>
</protein>
<organism evidence="3 4">
    <name type="scientific">Aspergillus cavernicola</name>
    <dbReference type="NCBI Taxonomy" id="176166"/>
    <lineage>
        <taxon>Eukaryota</taxon>
        <taxon>Fungi</taxon>
        <taxon>Dikarya</taxon>
        <taxon>Ascomycota</taxon>
        <taxon>Pezizomycotina</taxon>
        <taxon>Eurotiomycetes</taxon>
        <taxon>Eurotiomycetidae</taxon>
        <taxon>Eurotiales</taxon>
        <taxon>Aspergillaceae</taxon>
        <taxon>Aspergillus</taxon>
        <taxon>Aspergillus subgen. Nidulantes</taxon>
    </lineage>
</organism>
<dbReference type="Pfam" id="PF23155">
    <property type="entry name" value="DUF7053"/>
    <property type="match status" value="1"/>
</dbReference>
<evidence type="ECO:0000259" key="2">
    <source>
        <dbReference type="Pfam" id="PF23155"/>
    </source>
</evidence>
<feature type="compositionally biased region" description="Low complexity" evidence="1">
    <location>
        <begin position="223"/>
        <end position="242"/>
    </location>
</feature>
<keyword evidence="4" id="KW-1185">Reference proteome</keyword>
<accession>A0ABR4HPW8</accession>
<feature type="domain" description="DUF7053" evidence="2">
    <location>
        <begin position="3"/>
        <end position="175"/>
    </location>
</feature>
<dbReference type="PANTHER" id="PTHR38117:SF2">
    <property type="entry name" value="NACHT AND WD40 DOMAIN PROTEIN"/>
    <property type="match status" value="1"/>
</dbReference>
<evidence type="ECO:0000313" key="3">
    <source>
        <dbReference type="EMBL" id="KAL2817519.1"/>
    </source>
</evidence>
<dbReference type="Proteomes" id="UP001610335">
    <property type="component" value="Unassembled WGS sequence"/>
</dbReference>
<comment type="caution">
    <text evidence="3">The sequence shown here is derived from an EMBL/GenBank/DDBJ whole genome shotgun (WGS) entry which is preliminary data.</text>
</comment>